<name>A0AA38Q642_9AGAR</name>
<dbReference type="AlphaFoldDB" id="A0AA38Q642"/>
<reference evidence="1" key="1">
    <citation type="submission" date="2022-08" db="EMBL/GenBank/DDBJ databases">
        <authorList>
            <consortium name="DOE Joint Genome Institute"/>
            <person name="Min B."/>
            <person name="Riley R."/>
            <person name="Sierra-Patev S."/>
            <person name="Naranjo-Ortiz M."/>
            <person name="Looney B."/>
            <person name="Konkel Z."/>
            <person name="Slot J.C."/>
            <person name="Sakamoto Y."/>
            <person name="Steenwyk J.L."/>
            <person name="Rokas A."/>
            <person name="Carro J."/>
            <person name="Camarero S."/>
            <person name="Ferreira P."/>
            <person name="Molpeceres G."/>
            <person name="Ruiz-Duenas F.J."/>
            <person name="Serrano A."/>
            <person name="Henrissat B."/>
            <person name="Drula E."/>
            <person name="Hughes K.W."/>
            <person name="Mata J.L."/>
            <person name="Ishikawa N.K."/>
            <person name="Vargas-Isla R."/>
            <person name="Ushijima S."/>
            <person name="Smith C.A."/>
            <person name="Ahrendt S."/>
            <person name="Andreopoulos W."/>
            <person name="He G."/>
            <person name="Labutti K."/>
            <person name="Lipzen A."/>
            <person name="Ng V."/>
            <person name="Sandor L."/>
            <person name="Barry K."/>
            <person name="Martinez A.T."/>
            <person name="Xiao Y."/>
            <person name="Gibbons J.G."/>
            <person name="Terashima K."/>
            <person name="Hibbett D.S."/>
            <person name="Grigoriev I.V."/>
        </authorList>
    </citation>
    <scope>NUCLEOTIDE SEQUENCE</scope>
    <source>
        <strain evidence="1">TFB7829</strain>
    </source>
</reference>
<evidence type="ECO:0000313" key="1">
    <source>
        <dbReference type="EMBL" id="KAJ3987960.1"/>
    </source>
</evidence>
<sequence>MLIERADRRRSYLLRREGRGSRTRAANSVGCSVSLSSFFANRPFSSFAFVFPKPDRRVHSFRATYIVCCLYMGCFEAGRHVIYVRV</sequence>
<evidence type="ECO:0000313" key="2">
    <source>
        <dbReference type="Proteomes" id="UP001163850"/>
    </source>
</evidence>
<gene>
    <name evidence="1" type="ORF">F5890DRAFT_1494248</name>
</gene>
<proteinExistence type="predicted"/>
<comment type="caution">
    <text evidence="1">The sequence shown here is derived from an EMBL/GenBank/DDBJ whole genome shotgun (WGS) entry which is preliminary data.</text>
</comment>
<dbReference type="Proteomes" id="UP001163850">
    <property type="component" value="Unassembled WGS sequence"/>
</dbReference>
<protein>
    <submittedName>
        <fullName evidence="1">Uncharacterized protein</fullName>
    </submittedName>
</protein>
<organism evidence="1 2">
    <name type="scientific">Lentinula detonsa</name>
    <dbReference type="NCBI Taxonomy" id="2804962"/>
    <lineage>
        <taxon>Eukaryota</taxon>
        <taxon>Fungi</taxon>
        <taxon>Dikarya</taxon>
        <taxon>Basidiomycota</taxon>
        <taxon>Agaricomycotina</taxon>
        <taxon>Agaricomycetes</taxon>
        <taxon>Agaricomycetidae</taxon>
        <taxon>Agaricales</taxon>
        <taxon>Marasmiineae</taxon>
        <taxon>Omphalotaceae</taxon>
        <taxon>Lentinula</taxon>
    </lineage>
</organism>
<accession>A0AA38Q642</accession>
<dbReference type="EMBL" id="MU801915">
    <property type="protein sequence ID" value="KAJ3987960.1"/>
    <property type="molecule type" value="Genomic_DNA"/>
</dbReference>